<evidence type="ECO:0000313" key="1">
    <source>
        <dbReference type="EMBL" id="MPC14831.1"/>
    </source>
</evidence>
<name>A0A5B7D0W6_PORTR</name>
<comment type="caution">
    <text evidence="1">The sequence shown here is derived from an EMBL/GenBank/DDBJ whole genome shotgun (WGS) entry which is preliminary data.</text>
</comment>
<accession>A0A5B7D0W6</accession>
<proteinExistence type="predicted"/>
<dbReference type="EMBL" id="VSRR010000382">
    <property type="protein sequence ID" value="MPC14831.1"/>
    <property type="molecule type" value="Genomic_DNA"/>
</dbReference>
<organism evidence="1 2">
    <name type="scientific">Portunus trituberculatus</name>
    <name type="common">Swimming crab</name>
    <name type="synonym">Neptunus trituberculatus</name>
    <dbReference type="NCBI Taxonomy" id="210409"/>
    <lineage>
        <taxon>Eukaryota</taxon>
        <taxon>Metazoa</taxon>
        <taxon>Ecdysozoa</taxon>
        <taxon>Arthropoda</taxon>
        <taxon>Crustacea</taxon>
        <taxon>Multicrustacea</taxon>
        <taxon>Malacostraca</taxon>
        <taxon>Eumalacostraca</taxon>
        <taxon>Eucarida</taxon>
        <taxon>Decapoda</taxon>
        <taxon>Pleocyemata</taxon>
        <taxon>Brachyura</taxon>
        <taxon>Eubrachyura</taxon>
        <taxon>Portunoidea</taxon>
        <taxon>Portunidae</taxon>
        <taxon>Portuninae</taxon>
        <taxon>Portunus</taxon>
    </lineage>
</organism>
<gene>
    <name evidence="1" type="ORF">E2C01_007607</name>
</gene>
<reference evidence="1 2" key="1">
    <citation type="submission" date="2019-05" db="EMBL/GenBank/DDBJ databases">
        <title>Another draft genome of Portunus trituberculatus and its Hox gene families provides insights of decapod evolution.</title>
        <authorList>
            <person name="Jeong J.-H."/>
            <person name="Song I."/>
            <person name="Kim S."/>
            <person name="Choi T."/>
            <person name="Kim D."/>
            <person name="Ryu S."/>
            <person name="Kim W."/>
        </authorList>
    </citation>
    <scope>NUCLEOTIDE SEQUENCE [LARGE SCALE GENOMIC DNA]</scope>
    <source>
        <tissue evidence="1">Muscle</tissue>
    </source>
</reference>
<sequence>MTPNQLESCGEACHTNKHYTGFLPAMPPVALWTKPLTKSVRAQQYLDAESRTYFSKNSVTYLLERSSFSSGFWSPLPLLFLVDSSSLDASEVSETVVRVSEPGSE</sequence>
<keyword evidence="2" id="KW-1185">Reference proteome</keyword>
<dbReference type="Proteomes" id="UP000324222">
    <property type="component" value="Unassembled WGS sequence"/>
</dbReference>
<dbReference type="AlphaFoldDB" id="A0A5B7D0W6"/>
<evidence type="ECO:0000313" key="2">
    <source>
        <dbReference type="Proteomes" id="UP000324222"/>
    </source>
</evidence>
<protein>
    <submittedName>
        <fullName evidence="1">Uncharacterized protein</fullName>
    </submittedName>
</protein>